<dbReference type="Proteomes" id="UP001239083">
    <property type="component" value="Unassembled WGS sequence"/>
</dbReference>
<gene>
    <name evidence="1" type="ORF">QFZ26_002365</name>
</gene>
<keyword evidence="2" id="KW-1185">Reference proteome</keyword>
<name>A0ABU0R9Q3_9MICO</name>
<dbReference type="RefSeq" id="WP_307042354.1">
    <property type="nucleotide sequence ID" value="NZ_JAUSYY010000001.1"/>
</dbReference>
<keyword evidence="1" id="KW-0413">Isomerase</keyword>
<reference evidence="1 2" key="1">
    <citation type="submission" date="2023-07" db="EMBL/GenBank/DDBJ databases">
        <title>Comparative genomics of wheat-associated soil bacteria to identify genetic determinants of phenazine resistance.</title>
        <authorList>
            <person name="Mouncey N."/>
        </authorList>
    </citation>
    <scope>NUCLEOTIDE SEQUENCE [LARGE SCALE GENOMIC DNA]</scope>
    <source>
        <strain evidence="1 2">V3I3</strain>
    </source>
</reference>
<comment type="caution">
    <text evidence="1">The sequence shown here is derived from an EMBL/GenBank/DDBJ whole genome shotgun (WGS) entry which is preliminary data.</text>
</comment>
<dbReference type="EMBL" id="JAUSYY010000001">
    <property type="protein sequence ID" value="MDQ0894810.1"/>
    <property type="molecule type" value="Genomic_DNA"/>
</dbReference>
<evidence type="ECO:0000313" key="2">
    <source>
        <dbReference type="Proteomes" id="UP001239083"/>
    </source>
</evidence>
<protein>
    <submittedName>
        <fullName evidence="1">L-arabinose isomerase</fullName>
    </submittedName>
</protein>
<dbReference type="GO" id="GO:0016853">
    <property type="term" value="F:isomerase activity"/>
    <property type="evidence" value="ECO:0007669"/>
    <property type="project" value="UniProtKB-KW"/>
</dbReference>
<proteinExistence type="predicted"/>
<sequence length="43" mass="5036">MSRTPLLTAKVAELLVIDEQTTLPDFQREVRWNQAYYRLAQGL</sequence>
<evidence type="ECO:0000313" key="1">
    <source>
        <dbReference type="EMBL" id="MDQ0894810.1"/>
    </source>
</evidence>
<accession>A0ABU0R9Q3</accession>
<organism evidence="1 2">
    <name type="scientific">Agromyces ramosus</name>
    <dbReference type="NCBI Taxonomy" id="33879"/>
    <lineage>
        <taxon>Bacteria</taxon>
        <taxon>Bacillati</taxon>
        <taxon>Actinomycetota</taxon>
        <taxon>Actinomycetes</taxon>
        <taxon>Micrococcales</taxon>
        <taxon>Microbacteriaceae</taxon>
        <taxon>Agromyces</taxon>
    </lineage>
</organism>